<reference evidence="5 6" key="1">
    <citation type="submission" date="2024-03" db="EMBL/GenBank/DDBJ databases">
        <title>Adaptation during the transition from Ophiocordyceps entomopathogen to insect associate is accompanied by gene loss and intensified selection.</title>
        <authorList>
            <person name="Ward C.M."/>
            <person name="Onetto C.A."/>
            <person name="Borneman A.R."/>
        </authorList>
    </citation>
    <scope>NUCLEOTIDE SEQUENCE [LARGE SCALE GENOMIC DNA]</scope>
    <source>
        <strain evidence="5">AWRI1</strain>
        <tissue evidence="5">Single Adult Female</tissue>
    </source>
</reference>
<keyword evidence="1 2" id="KW-0238">DNA-binding</keyword>
<feature type="compositionally biased region" description="Polar residues" evidence="3">
    <location>
        <begin position="8"/>
        <end position="35"/>
    </location>
</feature>
<dbReference type="InterPro" id="IPR009071">
    <property type="entry name" value="HMG_box_dom"/>
</dbReference>
<dbReference type="InterPro" id="IPR050140">
    <property type="entry name" value="SRY-related_HMG-box_TF-like"/>
</dbReference>
<feature type="DNA-binding region" description="HMG box" evidence="2">
    <location>
        <begin position="180"/>
        <end position="216"/>
    </location>
</feature>
<keyword evidence="2" id="KW-0539">Nucleus</keyword>
<dbReference type="GO" id="GO:0030154">
    <property type="term" value="P:cell differentiation"/>
    <property type="evidence" value="ECO:0007669"/>
    <property type="project" value="TreeGrafter"/>
</dbReference>
<dbReference type="PANTHER" id="PTHR10270:SF317">
    <property type="entry name" value="TRANSCRIPTION FACTOR SOX-15-RELATED"/>
    <property type="match status" value="1"/>
</dbReference>
<feature type="region of interest" description="Disordered" evidence="3">
    <location>
        <begin position="275"/>
        <end position="299"/>
    </location>
</feature>
<proteinExistence type="predicted"/>
<name>A0AAN9Y651_9HEMI</name>
<dbReference type="GO" id="GO:0005634">
    <property type="term" value="C:nucleus"/>
    <property type="evidence" value="ECO:0007669"/>
    <property type="project" value="UniProtKB-UniRule"/>
</dbReference>
<evidence type="ECO:0000256" key="2">
    <source>
        <dbReference type="PROSITE-ProRule" id="PRU00267"/>
    </source>
</evidence>
<organism evidence="5 6">
    <name type="scientific">Parthenolecanium corni</name>
    <dbReference type="NCBI Taxonomy" id="536013"/>
    <lineage>
        <taxon>Eukaryota</taxon>
        <taxon>Metazoa</taxon>
        <taxon>Ecdysozoa</taxon>
        <taxon>Arthropoda</taxon>
        <taxon>Hexapoda</taxon>
        <taxon>Insecta</taxon>
        <taxon>Pterygota</taxon>
        <taxon>Neoptera</taxon>
        <taxon>Paraneoptera</taxon>
        <taxon>Hemiptera</taxon>
        <taxon>Sternorrhyncha</taxon>
        <taxon>Coccoidea</taxon>
        <taxon>Coccidae</taxon>
        <taxon>Parthenolecanium</taxon>
    </lineage>
</organism>
<evidence type="ECO:0000256" key="3">
    <source>
        <dbReference type="SAM" id="MobiDB-lite"/>
    </source>
</evidence>
<evidence type="ECO:0000313" key="6">
    <source>
        <dbReference type="Proteomes" id="UP001367676"/>
    </source>
</evidence>
<evidence type="ECO:0000259" key="4">
    <source>
        <dbReference type="PROSITE" id="PS50118"/>
    </source>
</evidence>
<evidence type="ECO:0000256" key="1">
    <source>
        <dbReference type="ARBA" id="ARBA00023125"/>
    </source>
</evidence>
<dbReference type="PROSITE" id="PS50118">
    <property type="entry name" value="HMG_BOX_2"/>
    <property type="match status" value="1"/>
</dbReference>
<evidence type="ECO:0000313" key="5">
    <source>
        <dbReference type="EMBL" id="KAK7601233.1"/>
    </source>
</evidence>
<dbReference type="SUPFAM" id="SSF47095">
    <property type="entry name" value="HMG-box"/>
    <property type="match status" value="1"/>
</dbReference>
<feature type="domain" description="HMG box" evidence="4">
    <location>
        <begin position="180"/>
        <end position="216"/>
    </location>
</feature>
<dbReference type="GO" id="GO:0000978">
    <property type="term" value="F:RNA polymerase II cis-regulatory region sequence-specific DNA binding"/>
    <property type="evidence" value="ECO:0007669"/>
    <property type="project" value="TreeGrafter"/>
</dbReference>
<dbReference type="PANTHER" id="PTHR10270">
    <property type="entry name" value="SOX TRANSCRIPTION FACTOR"/>
    <property type="match status" value="1"/>
</dbReference>
<accession>A0AAN9Y651</accession>
<keyword evidence="6" id="KW-1185">Reference proteome</keyword>
<dbReference type="InterPro" id="IPR036910">
    <property type="entry name" value="HMG_box_dom_sf"/>
</dbReference>
<protein>
    <recommendedName>
        <fullName evidence="4">HMG box domain-containing protein</fullName>
    </recommendedName>
</protein>
<dbReference type="AlphaFoldDB" id="A0AAN9Y651"/>
<dbReference type="Pfam" id="PF00505">
    <property type="entry name" value="HMG_box"/>
    <property type="match status" value="1"/>
</dbReference>
<feature type="region of interest" description="Disordered" evidence="3">
    <location>
        <begin position="1"/>
        <end position="35"/>
    </location>
</feature>
<dbReference type="Gene3D" id="1.10.30.10">
    <property type="entry name" value="High mobility group box domain"/>
    <property type="match status" value="1"/>
</dbReference>
<dbReference type="GO" id="GO:0001228">
    <property type="term" value="F:DNA-binding transcription activator activity, RNA polymerase II-specific"/>
    <property type="evidence" value="ECO:0007669"/>
    <property type="project" value="TreeGrafter"/>
</dbReference>
<dbReference type="EMBL" id="JBBCAQ010000010">
    <property type="protein sequence ID" value="KAK7601233.1"/>
    <property type="molecule type" value="Genomic_DNA"/>
</dbReference>
<comment type="caution">
    <text evidence="5">The sequence shown here is derived from an EMBL/GenBank/DDBJ whole genome shotgun (WGS) entry which is preliminary data.</text>
</comment>
<dbReference type="Proteomes" id="UP001367676">
    <property type="component" value="Unassembled WGS sequence"/>
</dbReference>
<sequence length="299" mass="33491">MDEYMQPDISQKVANVNSPQDGSSVYSLISPSRSPNNLYSQHPYGSIRNYVHHHNYISSNSTSNNNNSHNTNENDLVVPITQMLPGLINQQHQRLQSHGDTMNGSWITTTGGNGLVGGNGNAFVIGGEDIRNNSNSNGGHLTSYHLHHQQHLITSDLSIIGKITAAAGNHQQKCTKDQRIRRPMNAFMVWAKIERKKLADENPDLHNADLSKMLGECIFYSSLNYKQSSTKHAVIDNCIQSTKRKRTLISPILRGAQKKMNNLVELFIRFQQRKQREAGSAEPTQKIGWPSRGPPKKFQ</sequence>
<gene>
    <name evidence="5" type="ORF">V9T40_008674</name>
</gene>